<dbReference type="AlphaFoldDB" id="T1IZV7"/>
<organism evidence="1 2">
    <name type="scientific">Strigamia maritima</name>
    <name type="common">European centipede</name>
    <name type="synonym">Geophilus maritimus</name>
    <dbReference type="NCBI Taxonomy" id="126957"/>
    <lineage>
        <taxon>Eukaryota</taxon>
        <taxon>Metazoa</taxon>
        <taxon>Ecdysozoa</taxon>
        <taxon>Arthropoda</taxon>
        <taxon>Myriapoda</taxon>
        <taxon>Chilopoda</taxon>
        <taxon>Pleurostigmophora</taxon>
        <taxon>Geophilomorpha</taxon>
        <taxon>Linotaeniidae</taxon>
        <taxon>Strigamia</taxon>
    </lineage>
</organism>
<dbReference type="EMBL" id="JH431728">
    <property type="status" value="NOT_ANNOTATED_CDS"/>
    <property type="molecule type" value="Genomic_DNA"/>
</dbReference>
<name>T1IZV7_STRMM</name>
<dbReference type="HOGENOM" id="CLU_2998993_0_0_1"/>
<evidence type="ECO:0000313" key="1">
    <source>
        <dbReference type="EnsemblMetazoa" id="SMAR006794-PA"/>
    </source>
</evidence>
<protein>
    <submittedName>
        <fullName evidence="1">Uncharacterized protein</fullName>
    </submittedName>
</protein>
<sequence>MADTTCRLRLEIVNKNNINSIFQTSVLFYQSETRRTAEYGKKPLGRNCLLHGDNVGV</sequence>
<dbReference type="EnsemblMetazoa" id="SMAR006794-RA">
    <property type="protein sequence ID" value="SMAR006794-PA"/>
    <property type="gene ID" value="SMAR006794"/>
</dbReference>
<dbReference type="Proteomes" id="UP000014500">
    <property type="component" value="Unassembled WGS sequence"/>
</dbReference>
<proteinExistence type="predicted"/>
<accession>T1IZV7</accession>
<reference evidence="2" key="1">
    <citation type="submission" date="2011-05" db="EMBL/GenBank/DDBJ databases">
        <authorList>
            <person name="Richards S.R."/>
            <person name="Qu J."/>
            <person name="Jiang H."/>
            <person name="Jhangiani S.N."/>
            <person name="Agravi P."/>
            <person name="Goodspeed R."/>
            <person name="Gross S."/>
            <person name="Mandapat C."/>
            <person name="Jackson L."/>
            <person name="Mathew T."/>
            <person name="Pu L."/>
            <person name="Thornton R."/>
            <person name="Saada N."/>
            <person name="Wilczek-Boney K.B."/>
            <person name="Lee S."/>
            <person name="Kovar C."/>
            <person name="Wu Y."/>
            <person name="Scherer S.E."/>
            <person name="Worley K.C."/>
            <person name="Muzny D.M."/>
            <person name="Gibbs R."/>
        </authorList>
    </citation>
    <scope>NUCLEOTIDE SEQUENCE</scope>
    <source>
        <strain evidence="2">Brora</strain>
    </source>
</reference>
<keyword evidence="2" id="KW-1185">Reference proteome</keyword>
<evidence type="ECO:0000313" key="2">
    <source>
        <dbReference type="Proteomes" id="UP000014500"/>
    </source>
</evidence>
<reference evidence="1" key="2">
    <citation type="submission" date="2015-02" db="UniProtKB">
        <authorList>
            <consortium name="EnsemblMetazoa"/>
        </authorList>
    </citation>
    <scope>IDENTIFICATION</scope>
</reference>